<dbReference type="AlphaFoldDB" id="A0A9D4UFT1"/>
<reference evidence="2" key="1">
    <citation type="submission" date="2021-01" db="EMBL/GenBank/DDBJ databases">
        <title>Adiantum capillus-veneris genome.</title>
        <authorList>
            <person name="Fang Y."/>
            <person name="Liao Q."/>
        </authorList>
    </citation>
    <scope>NUCLEOTIDE SEQUENCE</scope>
    <source>
        <strain evidence="2">H3</strain>
        <tissue evidence="2">Leaf</tissue>
    </source>
</reference>
<organism evidence="2 3">
    <name type="scientific">Adiantum capillus-veneris</name>
    <name type="common">Maidenhair fern</name>
    <dbReference type="NCBI Taxonomy" id="13818"/>
    <lineage>
        <taxon>Eukaryota</taxon>
        <taxon>Viridiplantae</taxon>
        <taxon>Streptophyta</taxon>
        <taxon>Embryophyta</taxon>
        <taxon>Tracheophyta</taxon>
        <taxon>Polypodiopsida</taxon>
        <taxon>Polypodiidae</taxon>
        <taxon>Polypodiales</taxon>
        <taxon>Pteridineae</taxon>
        <taxon>Pteridaceae</taxon>
        <taxon>Vittarioideae</taxon>
        <taxon>Adiantum</taxon>
    </lineage>
</organism>
<sequence length="540" mass="61067">MQLGKCISLIKECRARSAIAVFWRQQGGVAAANRQKSKELELELDDHSNLEATQAPSRHFERYSRTEEPQKRAFTSLRRVWKRAPCTSHTFPQERFTITSFNILASELVQKHRFLYSSVQPFHLHWNRRKAKILQGLDISSSDIICLQEVDKFADLEETLASRGYIGLYKRRTGETPDGCAIFWKKTRFRLLQERSFEFSMLDMRNNVAQLCVLQLTVPDAERSPTLSRCNDQIQSLCLVVGNIHVLYNPKRGDIKLGQCRAFLEQVHNMSTIWHGAPVVIGGDFNSTPSSAVYKYLATSELELSNLDRTLVSGLVPEELDRNENKSGKEWSAHRNPSLWNAVDKGALQEEILDNLDTSSQHVALRLEERCDNDSTGVPVSNLEFTEAVFADSSDPRLTTMGNSNVFKDRYGWDVEGLRLATGKDNCTRVRHDLTLYSTYSDIQGFPGTRDALGEPLLTTCHKKFLGTVDYIWRNDGLKTLRVLDTLPVTSLSGDKGLPIMVWGSDHLPLACEIHATWRGSGDRNVVRTGVQITLCEDEG</sequence>
<keyword evidence="3" id="KW-1185">Reference proteome</keyword>
<comment type="caution">
    <text evidence="2">The sequence shown here is derived from an EMBL/GenBank/DDBJ whole genome shotgun (WGS) entry which is preliminary data.</text>
</comment>
<name>A0A9D4UFT1_ADICA</name>
<proteinExistence type="predicted"/>
<dbReference type="Proteomes" id="UP000886520">
    <property type="component" value="Chromosome 18"/>
</dbReference>
<dbReference type="GO" id="GO:0000175">
    <property type="term" value="F:3'-5'-RNA exonuclease activity"/>
    <property type="evidence" value="ECO:0007669"/>
    <property type="project" value="TreeGrafter"/>
</dbReference>
<dbReference type="PANTHER" id="PTHR12121">
    <property type="entry name" value="CARBON CATABOLITE REPRESSOR PROTEIN 4"/>
    <property type="match status" value="1"/>
</dbReference>
<evidence type="ECO:0000313" key="3">
    <source>
        <dbReference type="Proteomes" id="UP000886520"/>
    </source>
</evidence>
<dbReference type="InterPro" id="IPR036691">
    <property type="entry name" value="Endo/exonu/phosph_ase_sf"/>
</dbReference>
<feature type="domain" description="Endonuclease/exonuclease/phosphatase" evidence="1">
    <location>
        <begin position="124"/>
        <end position="314"/>
    </location>
</feature>
<dbReference type="SUPFAM" id="SSF56219">
    <property type="entry name" value="DNase I-like"/>
    <property type="match status" value="1"/>
</dbReference>
<dbReference type="OrthoDB" id="428734at2759"/>
<protein>
    <recommendedName>
        <fullName evidence="1">Endonuclease/exonuclease/phosphatase domain-containing protein</fullName>
    </recommendedName>
</protein>
<accession>A0A9D4UFT1</accession>
<evidence type="ECO:0000259" key="1">
    <source>
        <dbReference type="Pfam" id="PF03372"/>
    </source>
</evidence>
<dbReference type="InterPro" id="IPR050410">
    <property type="entry name" value="CCR4/nocturin_mRNA_transcr"/>
</dbReference>
<gene>
    <name evidence="2" type="ORF">GOP47_0019090</name>
</gene>
<dbReference type="PANTHER" id="PTHR12121:SF74">
    <property type="entry name" value="CARBON CATABOLITE REPRESSOR PROTEIN 4 HOMOLOG 5"/>
    <property type="match status" value="1"/>
</dbReference>
<dbReference type="EMBL" id="JABFUD020000018">
    <property type="protein sequence ID" value="KAI5066466.1"/>
    <property type="molecule type" value="Genomic_DNA"/>
</dbReference>
<dbReference type="InterPro" id="IPR005135">
    <property type="entry name" value="Endo/exonuclease/phosphatase"/>
</dbReference>
<dbReference type="Pfam" id="PF03372">
    <property type="entry name" value="Exo_endo_phos"/>
    <property type="match status" value="1"/>
</dbReference>
<dbReference type="Gene3D" id="3.60.10.10">
    <property type="entry name" value="Endonuclease/exonuclease/phosphatase"/>
    <property type="match status" value="1"/>
</dbReference>
<evidence type="ECO:0000313" key="2">
    <source>
        <dbReference type="EMBL" id="KAI5066466.1"/>
    </source>
</evidence>